<dbReference type="EnsemblMetazoa" id="OVOC2039.1">
    <property type="protein sequence ID" value="OVOC2039.1"/>
    <property type="gene ID" value="WBGene00238848"/>
</dbReference>
<feature type="signal peptide" evidence="2">
    <location>
        <begin position="1"/>
        <end position="19"/>
    </location>
</feature>
<evidence type="ECO:0000256" key="2">
    <source>
        <dbReference type="SAM" id="SignalP"/>
    </source>
</evidence>
<sequence>MSLKWIILLLLLVLPIMIADIDTSMGNNNSLSIVKKQVFLRNHRFKRECSGCKCCCCGGGVTNVIGGGPHVIGGGPHVIGGGPNVIVVCCKGEIGRKEMFRNWWLHKIDNRTHTRERQRRSVANQTKEERESANERRRRRMAQVRIERCAVRLQEARL</sequence>
<proteinExistence type="predicted"/>
<keyword evidence="2" id="KW-0732">Signal</keyword>
<organism evidence="3 4">
    <name type="scientific">Onchocerca volvulus</name>
    <dbReference type="NCBI Taxonomy" id="6282"/>
    <lineage>
        <taxon>Eukaryota</taxon>
        <taxon>Metazoa</taxon>
        <taxon>Ecdysozoa</taxon>
        <taxon>Nematoda</taxon>
        <taxon>Chromadorea</taxon>
        <taxon>Rhabditida</taxon>
        <taxon>Spirurina</taxon>
        <taxon>Spiruromorpha</taxon>
        <taxon>Filarioidea</taxon>
        <taxon>Onchocercidae</taxon>
        <taxon>Onchocerca</taxon>
    </lineage>
</organism>
<reference evidence="3" key="2">
    <citation type="submission" date="2022-06" db="UniProtKB">
        <authorList>
            <consortium name="EnsemblMetazoa"/>
        </authorList>
    </citation>
    <scope>IDENTIFICATION</scope>
</reference>
<accession>A0A8R1XQJ0</accession>
<dbReference type="EMBL" id="CMVM020000065">
    <property type="status" value="NOT_ANNOTATED_CDS"/>
    <property type="molecule type" value="Genomic_DNA"/>
</dbReference>
<dbReference type="Proteomes" id="UP000024404">
    <property type="component" value="Unassembled WGS sequence"/>
</dbReference>
<name>A0A8R1XQJ0_ONCVO</name>
<keyword evidence="4" id="KW-1185">Reference proteome</keyword>
<evidence type="ECO:0000313" key="4">
    <source>
        <dbReference type="Proteomes" id="UP000024404"/>
    </source>
</evidence>
<dbReference type="AlphaFoldDB" id="A0A8R1XQJ0"/>
<feature type="region of interest" description="Disordered" evidence="1">
    <location>
        <begin position="114"/>
        <end position="137"/>
    </location>
</feature>
<feature type="compositionally biased region" description="Basic and acidic residues" evidence="1">
    <location>
        <begin position="126"/>
        <end position="135"/>
    </location>
</feature>
<feature type="chain" id="PRO_5035818340" evidence="2">
    <location>
        <begin position="20"/>
        <end position="158"/>
    </location>
</feature>
<evidence type="ECO:0000256" key="1">
    <source>
        <dbReference type="SAM" id="MobiDB-lite"/>
    </source>
</evidence>
<evidence type="ECO:0000313" key="3">
    <source>
        <dbReference type="EnsemblMetazoa" id="OVOC2039.1"/>
    </source>
</evidence>
<reference evidence="4" key="1">
    <citation type="submission" date="2013-10" db="EMBL/GenBank/DDBJ databases">
        <title>Genome sequencing of Onchocerca volvulus.</title>
        <authorList>
            <person name="Cotton J."/>
            <person name="Tsai J."/>
            <person name="Stanley E."/>
            <person name="Tracey A."/>
            <person name="Holroyd N."/>
            <person name="Lustigman S."/>
            <person name="Berriman M."/>
        </authorList>
    </citation>
    <scope>NUCLEOTIDE SEQUENCE</scope>
</reference>
<protein>
    <submittedName>
        <fullName evidence="3">Uncharacterized protein</fullName>
    </submittedName>
</protein>